<name>A0A645I7W4_9ZZZZ</name>
<proteinExistence type="predicted"/>
<evidence type="ECO:0000313" key="2">
    <source>
        <dbReference type="EMBL" id="MPN46872.1"/>
    </source>
</evidence>
<evidence type="ECO:0000256" key="1">
    <source>
        <dbReference type="SAM" id="MobiDB-lite"/>
    </source>
</evidence>
<accession>A0A645I7W4</accession>
<dbReference type="AlphaFoldDB" id="A0A645I7W4"/>
<sequence>MGTPESDVRRDAVATECKECYLYDPAEDPHEIKVRLSHRRQPAKDVVSGNDDYYDKMGGTQAGLGDDLLLT</sequence>
<gene>
    <name evidence="2" type="ORF">SDC9_194471</name>
</gene>
<reference evidence="2" key="1">
    <citation type="submission" date="2019-08" db="EMBL/GenBank/DDBJ databases">
        <authorList>
            <person name="Kucharzyk K."/>
            <person name="Murdoch R.W."/>
            <person name="Higgins S."/>
            <person name="Loffler F."/>
        </authorList>
    </citation>
    <scope>NUCLEOTIDE SEQUENCE</scope>
</reference>
<feature type="region of interest" description="Disordered" evidence="1">
    <location>
        <begin position="40"/>
        <end position="71"/>
    </location>
</feature>
<protein>
    <submittedName>
        <fullName evidence="2">Uncharacterized protein</fullName>
    </submittedName>
</protein>
<organism evidence="2">
    <name type="scientific">bioreactor metagenome</name>
    <dbReference type="NCBI Taxonomy" id="1076179"/>
    <lineage>
        <taxon>unclassified sequences</taxon>
        <taxon>metagenomes</taxon>
        <taxon>ecological metagenomes</taxon>
    </lineage>
</organism>
<comment type="caution">
    <text evidence="2">The sequence shown here is derived from an EMBL/GenBank/DDBJ whole genome shotgun (WGS) entry which is preliminary data.</text>
</comment>
<dbReference type="EMBL" id="VSSQ01107895">
    <property type="protein sequence ID" value="MPN46872.1"/>
    <property type="molecule type" value="Genomic_DNA"/>
</dbReference>